<evidence type="ECO:0000313" key="2">
    <source>
        <dbReference type="EMBL" id="GHH73496.1"/>
    </source>
</evidence>
<evidence type="ECO:0000259" key="1">
    <source>
        <dbReference type="Pfam" id="PF00248"/>
    </source>
</evidence>
<dbReference type="InterPro" id="IPR023210">
    <property type="entry name" value="NADP_OxRdtase_dom"/>
</dbReference>
<dbReference type="InterPro" id="IPR036812">
    <property type="entry name" value="NAD(P)_OxRdtase_dom_sf"/>
</dbReference>
<protein>
    <submittedName>
        <fullName evidence="2">Aldo/keto reductase</fullName>
    </submittedName>
</protein>
<dbReference type="Proteomes" id="UP000627369">
    <property type="component" value="Unassembled WGS sequence"/>
</dbReference>
<proteinExistence type="predicted"/>
<dbReference type="PANTHER" id="PTHR43312:SF1">
    <property type="entry name" value="NADP-DEPENDENT OXIDOREDUCTASE DOMAIN-CONTAINING PROTEIN"/>
    <property type="match status" value="1"/>
</dbReference>
<sequence length="331" mass="35633">MEQQVLGRTGRLVSAVGLGTWQLGADWGEVSEGDARAVLEASLEAGVTFFDTADVYGDGRSEQAIGAFLKDHPDAGITVATKMGRRMDQVPQNYVMEHFREWTDRSRQNLGVDRLDLVQLHCPPTAVYSTDAVYDALDQLVSEGAIAAYGMSVEKTSEALEAIARPNVATVQIILNAFRLKPLDEVLPAASAAGVGIIARVPLASGLLSGRYTKETVFAENDHRNFNRDGAAFDVGETFSGVPYEVGLEAAARFTELARDVAGDTLTPAQAAIAWAWQRPGVSSVIPGARNVEQARANAAAGDADTLGPLFMSGVREIYDEMIKKHVHDKW</sequence>
<accession>A0A919KVQ4</accession>
<evidence type="ECO:0000313" key="3">
    <source>
        <dbReference type="Proteomes" id="UP000627369"/>
    </source>
</evidence>
<keyword evidence="3" id="KW-1185">Reference proteome</keyword>
<comment type="caution">
    <text evidence="2">The sequence shown here is derived from an EMBL/GenBank/DDBJ whole genome shotgun (WGS) entry which is preliminary data.</text>
</comment>
<dbReference type="Pfam" id="PF00248">
    <property type="entry name" value="Aldo_ket_red"/>
    <property type="match status" value="1"/>
</dbReference>
<organism evidence="2 3">
    <name type="scientific">Promicromonospora soli</name>
    <dbReference type="NCBI Taxonomy" id="2035533"/>
    <lineage>
        <taxon>Bacteria</taxon>
        <taxon>Bacillati</taxon>
        <taxon>Actinomycetota</taxon>
        <taxon>Actinomycetes</taxon>
        <taxon>Micrococcales</taxon>
        <taxon>Promicromonosporaceae</taxon>
        <taxon>Promicromonospora</taxon>
    </lineage>
</organism>
<gene>
    <name evidence="2" type="ORF">GCM10017772_25270</name>
</gene>
<dbReference type="CDD" id="cd19086">
    <property type="entry name" value="AKR_AKR11C1"/>
    <property type="match status" value="1"/>
</dbReference>
<dbReference type="SUPFAM" id="SSF51430">
    <property type="entry name" value="NAD(P)-linked oxidoreductase"/>
    <property type="match status" value="1"/>
</dbReference>
<dbReference type="PANTHER" id="PTHR43312">
    <property type="entry name" value="D-THREO-ALDOSE 1-DEHYDROGENASE"/>
    <property type="match status" value="1"/>
</dbReference>
<feature type="domain" description="NADP-dependent oxidoreductase" evidence="1">
    <location>
        <begin position="16"/>
        <end position="317"/>
    </location>
</feature>
<reference evidence="2" key="1">
    <citation type="journal article" date="2014" name="Int. J. Syst. Evol. Microbiol.">
        <title>Complete genome sequence of Corynebacterium casei LMG S-19264T (=DSM 44701T), isolated from a smear-ripened cheese.</title>
        <authorList>
            <consortium name="US DOE Joint Genome Institute (JGI-PGF)"/>
            <person name="Walter F."/>
            <person name="Albersmeier A."/>
            <person name="Kalinowski J."/>
            <person name="Ruckert C."/>
        </authorList>
    </citation>
    <scope>NUCLEOTIDE SEQUENCE</scope>
    <source>
        <strain evidence="2">CGMCC 4.7398</strain>
    </source>
</reference>
<dbReference type="RefSeq" id="WP_189669608.1">
    <property type="nucleotide sequence ID" value="NZ_BNAS01000003.1"/>
</dbReference>
<dbReference type="InterPro" id="IPR053135">
    <property type="entry name" value="AKR2_Oxidoreductase"/>
</dbReference>
<dbReference type="EMBL" id="BNAS01000003">
    <property type="protein sequence ID" value="GHH73496.1"/>
    <property type="molecule type" value="Genomic_DNA"/>
</dbReference>
<dbReference type="Gene3D" id="3.20.20.100">
    <property type="entry name" value="NADP-dependent oxidoreductase domain"/>
    <property type="match status" value="1"/>
</dbReference>
<reference evidence="2" key="2">
    <citation type="submission" date="2020-09" db="EMBL/GenBank/DDBJ databases">
        <authorList>
            <person name="Sun Q."/>
            <person name="Zhou Y."/>
        </authorList>
    </citation>
    <scope>NUCLEOTIDE SEQUENCE</scope>
    <source>
        <strain evidence="2">CGMCC 4.7398</strain>
    </source>
</reference>
<name>A0A919KVQ4_9MICO</name>
<dbReference type="AlphaFoldDB" id="A0A919KVQ4"/>